<comment type="caution">
    <text evidence="1">The sequence shown here is derived from an EMBL/GenBank/DDBJ whole genome shotgun (WGS) entry which is preliminary data.</text>
</comment>
<protein>
    <submittedName>
        <fullName evidence="1">Uncharacterized protein</fullName>
    </submittedName>
</protein>
<proteinExistence type="predicted"/>
<sequence>MARIYPRAGAAQVAPTMHEADVAAAMVLSRESGDTEKAARLAVLSAGGGDANAADVTLVNRVADEIEADRKAWEAVSPADHASATKYKAALSACGRWLDATTWYNGVKARHGVSTWNDLVSAVSPSAVEL</sequence>
<reference evidence="1" key="1">
    <citation type="journal article" date="2015" name="Nature">
        <title>Complex archaea that bridge the gap between prokaryotes and eukaryotes.</title>
        <authorList>
            <person name="Spang A."/>
            <person name="Saw J.H."/>
            <person name="Jorgensen S.L."/>
            <person name="Zaremba-Niedzwiedzka K."/>
            <person name="Martijn J."/>
            <person name="Lind A.E."/>
            <person name="van Eijk R."/>
            <person name="Schleper C."/>
            <person name="Guy L."/>
            <person name="Ettema T.J."/>
        </authorList>
    </citation>
    <scope>NUCLEOTIDE SEQUENCE</scope>
</reference>
<accession>A0A0F9GFT4</accession>
<dbReference type="EMBL" id="LAZR01018104">
    <property type="protein sequence ID" value="KKL97704.1"/>
    <property type="molecule type" value="Genomic_DNA"/>
</dbReference>
<name>A0A0F9GFT4_9ZZZZ</name>
<dbReference type="AlphaFoldDB" id="A0A0F9GFT4"/>
<organism evidence="1">
    <name type="scientific">marine sediment metagenome</name>
    <dbReference type="NCBI Taxonomy" id="412755"/>
    <lineage>
        <taxon>unclassified sequences</taxon>
        <taxon>metagenomes</taxon>
        <taxon>ecological metagenomes</taxon>
    </lineage>
</organism>
<gene>
    <name evidence="1" type="ORF">LCGC14_1831760</name>
</gene>
<evidence type="ECO:0000313" key="1">
    <source>
        <dbReference type="EMBL" id="KKL97704.1"/>
    </source>
</evidence>